<dbReference type="SUPFAM" id="SSF47473">
    <property type="entry name" value="EF-hand"/>
    <property type="match status" value="1"/>
</dbReference>
<dbReference type="STRING" id="10195.A0A3M7T7I0"/>
<dbReference type="GO" id="GO:0005886">
    <property type="term" value="C:plasma membrane"/>
    <property type="evidence" value="ECO:0007669"/>
    <property type="project" value="UniProtKB-SubCell"/>
</dbReference>
<evidence type="ECO:0000256" key="22">
    <source>
        <dbReference type="SAM" id="MobiDB-lite"/>
    </source>
</evidence>
<dbReference type="PROSITE" id="PS00018">
    <property type="entry name" value="EF_HAND_1"/>
    <property type="match status" value="1"/>
</dbReference>
<evidence type="ECO:0000256" key="1">
    <source>
        <dbReference type="ARBA" id="ARBA00004138"/>
    </source>
</evidence>
<reference evidence="25 26" key="1">
    <citation type="journal article" date="2018" name="Sci. Rep.">
        <title>Genomic signatures of local adaptation to the degree of environmental predictability in rotifers.</title>
        <authorList>
            <person name="Franch-Gras L."/>
            <person name="Hahn C."/>
            <person name="Garcia-Roger E.M."/>
            <person name="Carmona M.J."/>
            <person name="Serra M."/>
            <person name="Gomez A."/>
        </authorList>
    </citation>
    <scope>NUCLEOTIDE SEQUENCE [LARGE SCALE GENOMIC DNA]</scope>
    <source>
        <strain evidence="25">HYR1</strain>
    </source>
</reference>
<keyword evidence="19" id="KW-0479">Metal-binding</keyword>
<keyword evidence="14" id="KW-1015">Disulfide bond</keyword>
<dbReference type="InterPro" id="IPR046791">
    <property type="entry name" value="Polycystin_dom"/>
</dbReference>
<keyword evidence="17 19" id="KW-0407">Ion channel</keyword>
<evidence type="ECO:0000256" key="21">
    <source>
        <dbReference type="SAM" id="Coils"/>
    </source>
</evidence>
<keyword evidence="12 19" id="KW-0406">Ion transport</keyword>
<accession>A0A3M7T7I0</accession>
<evidence type="ECO:0000256" key="9">
    <source>
        <dbReference type="ARBA" id="ARBA00022837"/>
    </source>
</evidence>
<sequence>MSHSQFDESGTMQDMYTNSGFIKEEEPVAMESEVYINGKVQASSKKQKKQKKKKNDEQNYFSVCCGFMRKLWATRQTEDIDKIKHPNRYVKITLRELIIYLIFLIVICIVSFGMIPSTTFTFNNVLVDSFIKSKAEGSDISFADVVHMNEIWTILQGPFLDNYFNDFKKSSNDSDDLTKFIANENRILGLARLRQVRVRNDSCVIPDDFKQEIRFCYSDWAPSVEEKEPFGPFVGQNMTSNVSAWFYQTEKELKGSGHQGLMNFYDGSGYVMELSQEREETQARIQYLFDNLWIDRATRAVFIDFTVYNANINLFCQIKLVFELPATGGVVPSYIMRPVKLIRYVTTFDFFILVCEIILCIFVLYYMIEEAIEIKKHRLSYFKAFWNILDVVILAIAVVCIVFNIYRQEKVGRMLETLLENDNQFIDFDLLAYWQELFNSAVGFMAFLAWVKVFKYVSFNKTMTQLSLTLSRCAKDVVGFAIMFFIVFLAYAQLGYLIFGTQVQDFSTFSYAIFTLFRIILGDFDFESLEAANRVLGPIFFLTYVFFVFFVLLNMFIAIINDTYGEIKSEIANQKSDIELGSFFKLGYNRVLDKLNIRRAQIIDIQKAITTADLNQDNIIDFIEFRNNLRTKGYGDVEIETLFSKYDVDGDRCLNEIEQKNMFKDLSEQNDELKEAYMVLEQASESKGMEEKKRKRTEGVLFEDYSNLSGRIDKMETSIGSIVSKVDSVLTKLENAEKTKRTQTGMGLESRSKSTVSRRIDGLDSSTQSNC</sequence>
<dbReference type="Gene3D" id="1.20.5.340">
    <property type="match status" value="1"/>
</dbReference>
<dbReference type="PANTHER" id="PTHR10877">
    <property type="entry name" value="POLYCYSTIN FAMILY MEMBER"/>
    <property type="match status" value="1"/>
</dbReference>
<evidence type="ECO:0000256" key="23">
    <source>
        <dbReference type="SAM" id="Phobius"/>
    </source>
</evidence>
<feature type="transmembrane region" description="Helical" evidence="23">
    <location>
        <begin position="506"/>
        <end position="524"/>
    </location>
</feature>
<dbReference type="InterPro" id="IPR002048">
    <property type="entry name" value="EF_hand_dom"/>
</dbReference>
<dbReference type="GO" id="GO:0050982">
    <property type="term" value="P:detection of mechanical stimulus"/>
    <property type="evidence" value="ECO:0007669"/>
    <property type="project" value="TreeGrafter"/>
</dbReference>
<proteinExistence type="inferred from homology"/>
<dbReference type="InterPro" id="IPR051223">
    <property type="entry name" value="Polycystin"/>
</dbReference>
<dbReference type="PANTHER" id="PTHR10877:SF183">
    <property type="entry name" value="AT14535P-RELATED"/>
    <property type="match status" value="1"/>
</dbReference>
<feature type="coiled-coil region" evidence="21">
    <location>
        <begin position="656"/>
        <end position="686"/>
    </location>
</feature>
<keyword evidence="9 19" id="KW-0106">Calcium</keyword>
<evidence type="ECO:0000256" key="3">
    <source>
        <dbReference type="ARBA" id="ARBA00004651"/>
    </source>
</evidence>
<dbReference type="Pfam" id="PF20519">
    <property type="entry name" value="Polycystin_dom"/>
    <property type="match status" value="1"/>
</dbReference>
<evidence type="ECO:0000256" key="4">
    <source>
        <dbReference type="ARBA" id="ARBA00007200"/>
    </source>
</evidence>
<dbReference type="Gene3D" id="1.10.238.10">
    <property type="entry name" value="EF-hand"/>
    <property type="match status" value="1"/>
</dbReference>
<evidence type="ECO:0000256" key="13">
    <source>
        <dbReference type="ARBA" id="ARBA00023136"/>
    </source>
</evidence>
<dbReference type="GO" id="GO:0031410">
    <property type="term" value="C:cytoplasmic vesicle"/>
    <property type="evidence" value="ECO:0007669"/>
    <property type="project" value="UniProtKB-SubCell"/>
</dbReference>
<keyword evidence="19" id="KW-0109">Calcium transport</keyword>
<evidence type="ECO:0000256" key="20">
    <source>
        <dbReference type="PIRSR" id="PIRSR603915-2"/>
    </source>
</evidence>
<feature type="region of interest" description="Disordered" evidence="22">
    <location>
        <begin position="737"/>
        <end position="771"/>
    </location>
</feature>
<name>A0A3M7T7I0_BRAPC</name>
<evidence type="ECO:0000256" key="12">
    <source>
        <dbReference type="ARBA" id="ARBA00023065"/>
    </source>
</evidence>
<evidence type="ECO:0000256" key="10">
    <source>
        <dbReference type="ARBA" id="ARBA00022989"/>
    </source>
</evidence>
<keyword evidence="26" id="KW-1185">Reference proteome</keyword>
<evidence type="ECO:0000256" key="6">
    <source>
        <dbReference type="ARBA" id="ARBA00022475"/>
    </source>
</evidence>
<evidence type="ECO:0000313" key="25">
    <source>
        <dbReference type="EMBL" id="RNA43788.1"/>
    </source>
</evidence>
<feature type="transmembrane region" description="Helical" evidence="23">
    <location>
        <begin position="477"/>
        <end position="500"/>
    </location>
</feature>
<feature type="binding site" evidence="19">
    <location>
        <position position="649"/>
    </location>
    <ligand>
        <name>Ca(2+)</name>
        <dbReference type="ChEBI" id="CHEBI:29108"/>
        <label>2</label>
    </ligand>
</feature>
<feature type="disulfide bond" evidence="20">
    <location>
        <begin position="203"/>
        <end position="216"/>
    </location>
</feature>
<keyword evidence="8 23" id="KW-0812">Transmembrane</keyword>
<keyword evidence="11 21" id="KW-0175">Coiled coil</keyword>
<comment type="similarity">
    <text evidence="4">Belongs to the polycystin family.</text>
</comment>
<organism evidence="25 26">
    <name type="scientific">Brachionus plicatilis</name>
    <name type="common">Marine rotifer</name>
    <name type="synonym">Brachionus muelleri</name>
    <dbReference type="NCBI Taxonomy" id="10195"/>
    <lineage>
        <taxon>Eukaryota</taxon>
        <taxon>Metazoa</taxon>
        <taxon>Spiralia</taxon>
        <taxon>Gnathifera</taxon>
        <taxon>Rotifera</taxon>
        <taxon>Eurotatoria</taxon>
        <taxon>Monogononta</taxon>
        <taxon>Pseudotrocha</taxon>
        <taxon>Ploima</taxon>
        <taxon>Brachionidae</taxon>
        <taxon>Brachionus</taxon>
    </lineage>
</organism>
<feature type="transmembrane region" description="Helical" evidence="23">
    <location>
        <begin position="388"/>
        <end position="406"/>
    </location>
</feature>
<evidence type="ECO:0000256" key="17">
    <source>
        <dbReference type="ARBA" id="ARBA00023303"/>
    </source>
</evidence>
<dbReference type="Proteomes" id="UP000276133">
    <property type="component" value="Unassembled WGS sequence"/>
</dbReference>
<dbReference type="OrthoDB" id="444119at2759"/>
<keyword evidence="7 19" id="KW-0107">Calcium channel</keyword>
<evidence type="ECO:0000256" key="14">
    <source>
        <dbReference type="ARBA" id="ARBA00023157"/>
    </source>
</evidence>
<evidence type="ECO:0000256" key="19">
    <source>
        <dbReference type="PIRSR" id="PIRSR603915-1"/>
    </source>
</evidence>
<dbReference type="EMBL" id="REGN01000175">
    <property type="protein sequence ID" value="RNA43788.1"/>
    <property type="molecule type" value="Genomic_DNA"/>
</dbReference>
<evidence type="ECO:0000256" key="5">
    <source>
        <dbReference type="ARBA" id="ARBA00022448"/>
    </source>
</evidence>
<protein>
    <submittedName>
        <fullName evidence="25">Polycystic kidney disease 2-like 1</fullName>
    </submittedName>
</protein>
<keyword evidence="15" id="KW-0325">Glycoprotein</keyword>
<keyword evidence="16" id="KW-0966">Cell projection</keyword>
<evidence type="ECO:0000256" key="7">
    <source>
        <dbReference type="ARBA" id="ARBA00022673"/>
    </source>
</evidence>
<dbReference type="InterPro" id="IPR011992">
    <property type="entry name" value="EF-hand-dom_pair"/>
</dbReference>
<dbReference type="InterPro" id="IPR003915">
    <property type="entry name" value="PKD_2"/>
</dbReference>
<keyword evidence="5" id="KW-0813">Transport</keyword>
<keyword evidence="10 23" id="KW-1133">Transmembrane helix</keyword>
<keyword evidence="6" id="KW-1003">Cell membrane</keyword>
<feature type="transmembrane region" description="Helical" evidence="23">
    <location>
        <begin position="350"/>
        <end position="368"/>
    </location>
</feature>
<comment type="caution">
    <text evidence="25">The sequence shown here is derived from an EMBL/GenBank/DDBJ whole genome shotgun (WGS) entry which is preliminary data.</text>
</comment>
<feature type="binding site" evidence="19">
    <location>
        <position position="658"/>
    </location>
    <ligand>
        <name>Ca(2+)</name>
        <dbReference type="ChEBI" id="CHEBI:29108"/>
        <label>2</label>
    </ligand>
</feature>
<evidence type="ECO:0000256" key="18">
    <source>
        <dbReference type="ARBA" id="ARBA00023329"/>
    </source>
</evidence>
<feature type="transmembrane region" description="Helical" evidence="23">
    <location>
        <begin position="536"/>
        <end position="560"/>
    </location>
</feature>
<feature type="binding site" evidence="19">
    <location>
        <position position="651"/>
    </location>
    <ligand>
        <name>Ca(2+)</name>
        <dbReference type="ChEBI" id="CHEBI:29108"/>
        <label>2</label>
    </ligand>
</feature>
<feature type="transmembrane region" description="Helical" evidence="23">
    <location>
        <begin position="97"/>
        <end position="115"/>
    </location>
</feature>
<feature type="transmembrane region" description="Helical" evidence="23">
    <location>
        <begin position="437"/>
        <end position="457"/>
    </location>
</feature>
<evidence type="ECO:0000256" key="8">
    <source>
        <dbReference type="ARBA" id="ARBA00022692"/>
    </source>
</evidence>
<feature type="binding site" evidence="19">
    <location>
        <position position="647"/>
    </location>
    <ligand>
        <name>Ca(2+)</name>
        <dbReference type="ChEBI" id="CHEBI:29108"/>
        <label>2</label>
    </ligand>
</feature>
<dbReference type="AlphaFoldDB" id="A0A3M7T7I0"/>
<feature type="domain" description="EF-hand" evidence="24">
    <location>
        <begin position="600"/>
        <end position="635"/>
    </location>
</feature>
<dbReference type="InterPro" id="IPR018247">
    <property type="entry name" value="EF_Hand_1_Ca_BS"/>
</dbReference>
<dbReference type="Pfam" id="PF08016">
    <property type="entry name" value="PKD_channel"/>
    <property type="match status" value="1"/>
</dbReference>
<keyword evidence="18" id="KW-0968">Cytoplasmic vesicle</keyword>
<evidence type="ECO:0000256" key="2">
    <source>
        <dbReference type="ARBA" id="ARBA00004541"/>
    </source>
</evidence>
<dbReference type="PRINTS" id="PR01433">
    <property type="entry name" value="POLYCYSTIN2"/>
</dbReference>
<evidence type="ECO:0000256" key="16">
    <source>
        <dbReference type="ARBA" id="ARBA00023273"/>
    </source>
</evidence>
<dbReference type="GO" id="GO:0005262">
    <property type="term" value="F:calcium channel activity"/>
    <property type="evidence" value="ECO:0007669"/>
    <property type="project" value="UniProtKB-KW"/>
</dbReference>
<dbReference type="GO" id="GO:0005509">
    <property type="term" value="F:calcium ion binding"/>
    <property type="evidence" value="ECO:0007669"/>
    <property type="project" value="InterPro"/>
</dbReference>
<dbReference type="GO" id="GO:0005929">
    <property type="term" value="C:cilium"/>
    <property type="evidence" value="ECO:0007669"/>
    <property type="project" value="UniProtKB-SubCell"/>
</dbReference>
<dbReference type="InterPro" id="IPR013122">
    <property type="entry name" value="PKD1_2_channel"/>
</dbReference>
<dbReference type="Gene3D" id="1.10.287.70">
    <property type="match status" value="1"/>
</dbReference>
<evidence type="ECO:0000313" key="26">
    <source>
        <dbReference type="Proteomes" id="UP000276133"/>
    </source>
</evidence>
<evidence type="ECO:0000259" key="24">
    <source>
        <dbReference type="PROSITE" id="PS50222"/>
    </source>
</evidence>
<evidence type="ECO:0000256" key="11">
    <source>
        <dbReference type="ARBA" id="ARBA00023054"/>
    </source>
</evidence>
<gene>
    <name evidence="25" type="ORF">BpHYR1_014725</name>
</gene>
<comment type="subcellular location">
    <subcellularLocation>
        <location evidence="3">Cell membrane</location>
        <topology evidence="3">Multi-pass membrane protein</topology>
    </subcellularLocation>
    <subcellularLocation>
        <location evidence="1">Cell projection</location>
        <location evidence="1">Cilium</location>
    </subcellularLocation>
    <subcellularLocation>
        <location evidence="2">Cytoplasmic vesicle</location>
    </subcellularLocation>
</comment>
<evidence type="ECO:0000256" key="15">
    <source>
        <dbReference type="ARBA" id="ARBA00023180"/>
    </source>
</evidence>
<keyword evidence="13 23" id="KW-0472">Membrane</keyword>
<dbReference type="SUPFAM" id="SSF81324">
    <property type="entry name" value="Voltage-gated potassium channels"/>
    <property type="match status" value="1"/>
</dbReference>
<dbReference type="PROSITE" id="PS50222">
    <property type="entry name" value="EF_HAND_2"/>
    <property type="match status" value="1"/>
</dbReference>
<dbReference type="FunFam" id="1.10.287.70:FF:000055">
    <property type="entry name" value="Polycystic kidney disease 2-like 1"/>
    <property type="match status" value="1"/>
</dbReference>